<feature type="repeat" description="PPR" evidence="3">
    <location>
        <begin position="415"/>
        <end position="449"/>
    </location>
</feature>
<dbReference type="PANTHER" id="PTHR47939:SF5">
    <property type="entry name" value="PENTACOTRIPEPTIDE-REPEAT REGION OF PRORP DOMAIN-CONTAINING PROTEIN"/>
    <property type="match status" value="1"/>
</dbReference>
<dbReference type="InterPro" id="IPR011990">
    <property type="entry name" value="TPR-like_helical_dom_sf"/>
</dbReference>
<dbReference type="EMBL" id="JBBWWQ010000008">
    <property type="protein sequence ID" value="KAK8941167.1"/>
    <property type="molecule type" value="Genomic_DNA"/>
</dbReference>
<proteinExistence type="inferred from homology"/>
<dbReference type="InterPro" id="IPR050667">
    <property type="entry name" value="PPR-containing_protein"/>
</dbReference>
<dbReference type="NCBIfam" id="TIGR00756">
    <property type="entry name" value="PPR"/>
    <property type="match status" value="3"/>
</dbReference>
<sequence>MLPPSSSSSPSNFMPNLQSSHLLRRTWLAFNRELSSSVSPFSFKELFDIVAIGVGSLEDMQTNLERMNIEVTPDLTNRIIHSCKTLPPATNNGCSRSRRLLRFFTWSLSRSHGSFGDDVFNNAIRAFSAMKDVTAMGIAVSELHNVGSRMKGDTFALVSETLVNAGRADEAIQLFRNMMENQKLKLPHGGDDTLGFITTIVHALCSKGHARKAEGVVWHHKDKIQQNIGVIHMILLHGWCIYGNAKEAKRILREMKSEGINPGLASYNDLLRCICERNVKFNPSGIISEAADLMMEMRSSGIMPTTVSFNILLSCLSRARRVQEACRVLSSMMQGEVESSSSSPDQVTYFIVIRLLYLTKRIVKGNRIFDHMISRRVVVEARFFHCLIGILCGIGDVNRALAMLNEMKSQCKGNIGPTYDLLIEKLCRNGNFDEGSRLYDDAIKNGVILQISKDLLDPLKTQVFKPPLRSGKNLTFRKYKSKVLKKTSKKHQK</sequence>
<evidence type="ECO:0000256" key="3">
    <source>
        <dbReference type="PROSITE-ProRule" id="PRU00708"/>
    </source>
</evidence>
<dbReference type="Pfam" id="PF13812">
    <property type="entry name" value="PPR_3"/>
    <property type="match status" value="1"/>
</dbReference>
<reference evidence="4 5" key="1">
    <citation type="journal article" date="2022" name="Nat. Plants">
        <title>Genomes of leafy and leafless Platanthera orchids illuminate the evolution of mycoheterotrophy.</title>
        <authorList>
            <person name="Li M.H."/>
            <person name="Liu K.W."/>
            <person name="Li Z."/>
            <person name="Lu H.C."/>
            <person name="Ye Q.L."/>
            <person name="Zhang D."/>
            <person name="Wang J.Y."/>
            <person name="Li Y.F."/>
            <person name="Zhong Z.M."/>
            <person name="Liu X."/>
            <person name="Yu X."/>
            <person name="Liu D.K."/>
            <person name="Tu X.D."/>
            <person name="Liu B."/>
            <person name="Hao Y."/>
            <person name="Liao X.Y."/>
            <person name="Jiang Y.T."/>
            <person name="Sun W.H."/>
            <person name="Chen J."/>
            <person name="Chen Y.Q."/>
            <person name="Ai Y."/>
            <person name="Zhai J.W."/>
            <person name="Wu S.S."/>
            <person name="Zhou Z."/>
            <person name="Hsiao Y.Y."/>
            <person name="Wu W.L."/>
            <person name="Chen Y.Y."/>
            <person name="Lin Y.F."/>
            <person name="Hsu J.L."/>
            <person name="Li C.Y."/>
            <person name="Wang Z.W."/>
            <person name="Zhao X."/>
            <person name="Zhong W.Y."/>
            <person name="Ma X.K."/>
            <person name="Ma L."/>
            <person name="Huang J."/>
            <person name="Chen G.Z."/>
            <person name="Huang M.Z."/>
            <person name="Huang L."/>
            <person name="Peng D.H."/>
            <person name="Luo Y.B."/>
            <person name="Zou S.Q."/>
            <person name="Chen S.P."/>
            <person name="Lan S."/>
            <person name="Tsai W.C."/>
            <person name="Van de Peer Y."/>
            <person name="Liu Z.J."/>
        </authorList>
    </citation>
    <scope>NUCLEOTIDE SEQUENCE [LARGE SCALE GENOMIC DNA]</scope>
    <source>
        <strain evidence="4">Lor287</strain>
    </source>
</reference>
<evidence type="ECO:0000313" key="5">
    <source>
        <dbReference type="Proteomes" id="UP001418222"/>
    </source>
</evidence>
<feature type="repeat" description="PPR" evidence="3">
    <location>
        <begin position="305"/>
        <end position="339"/>
    </location>
</feature>
<dbReference type="Gene3D" id="1.25.40.10">
    <property type="entry name" value="Tetratricopeptide repeat domain"/>
    <property type="match status" value="3"/>
</dbReference>
<comment type="caution">
    <text evidence="4">The sequence shown here is derived from an EMBL/GenBank/DDBJ whole genome shotgun (WGS) entry which is preliminary data.</text>
</comment>
<accession>A0AAP0BJD4</accession>
<evidence type="ECO:0000256" key="2">
    <source>
        <dbReference type="ARBA" id="ARBA00022737"/>
    </source>
</evidence>
<feature type="repeat" description="PPR" evidence="3">
    <location>
        <begin position="228"/>
        <end position="262"/>
    </location>
</feature>
<dbReference type="Proteomes" id="UP001418222">
    <property type="component" value="Unassembled WGS sequence"/>
</dbReference>
<gene>
    <name evidence="4" type="ORF">KSP39_PZI010721</name>
</gene>
<dbReference type="AlphaFoldDB" id="A0AAP0BJD4"/>
<evidence type="ECO:0000256" key="1">
    <source>
        <dbReference type="ARBA" id="ARBA00007626"/>
    </source>
</evidence>
<name>A0AAP0BJD4_9ASPA</name>
<protein>
    <submittedName>
        <fullName evidence="4">Pentatricopeptide repeat-containing protein</fullName>
    </submittedName>
</protein>
<dbReference type="Pfam" id="PF01535">
    <property type="entry name" value="PPR"/>
    <property type="match status" value="3"/>
</dbReference>
<organism evidence="4 5">
    <name type="scientific">Platanthera zijinensis</name>
    <dbReference type="NCBI Taxonomy" id="2320716"/>
    <lineage>
        <taxon>Eukaryota</taxon>
        <taxon>Viridiplantae</taxon>
        <taxon>Streptophyta</taxon>
        <taxon>Embryophyta</taxon>
        <taxon>Tracheophyta</taxon>
        <taxon>Spermatophyta</taxon>
        <taxon>Magnoliopsida</taxon>
        <taxon>Liliopsida</taxon>
        <taxon>Asparagales</taxon>
        <taxon>Orchidaceae</taxon>
        <taxon>Orchidoideae</taxon>
        <taxon>Orchideae</taxon>
        <taxon>Orchidinae</taxon>
        <taxon>Platanthera</taxon>
    </lineage>
</organism>
<dbReference type="PANTHER" id="PTHR47939">
    <property type="entry name" value="MEMBRANE-ASSOCIATED SALT-INDUCIBLE PROTEIN-LIKE"/>
    <property type="match status" value="1"/>
</dbReference>
<keyword evidence="2" id="KW-0677">Repeat</keyword>
<dbReference type="PROSITE" id="PS51375">
    <property type="entry name" value="PPR"/>
    <property type="match status" value="3"/>
</dbReference>
<dbReference type="Pfam" id="PF12854">
    <property type="entry name" value="PPR_1"/>
    <property type="match status" value="1"/>
</dbReference>
<comment type="similarity">
    <text evidence="1">Belongs to the PPR family. P subfamily.</text>
</comment>
<dbReference type="InterPro" id="IPR002885">
    <property type="entry name" value="PPR_rpt"/>
</dbReference>
<evidence type="ECO:0000313" key="4">
    <source>
        <dbReference type="EMBL" id="KAK8941167.1"/>
    </source>
</evidence>
<keyword evidence="5" id="KW-1185">Reference proteome</keyword>